<keyword evidence="12" id="KW-1185">Reference proteome</keyword>
<feature type="domain" description="Glycoside hydrolase family 9" evidence="9">
    <location>
        <begin position="92"/>
        <end position="563"/>
    </location>
</feature>
<accession>A0ABT7SIQ0</accession>
<dbReference type="InterPro" id="IPR004197">
    <property type="entry name" value="Cellulase_Ig-like"/>
</dbReference>
<feature type="active site" evidence="6">
    <location>
        <position position="551"/>
    </location>
</feature>
<dbReference type="InterPro" id="IPR001701">
    <property type="entry name" value="Glyco_hydro_9"/>
</dbReference>
<keyword evidence="4 6" id="KW-0326">Glycosidase</keyword>
<comment type="caution">
    <text evidence="11">The sequence shown here is derived from an EMBL/GenBank/DDBJ whole genome shotgun (WGS) entry which is preliminary data.</text>
</comment>
<evidence type="ECO:0000256" key="1">
    <source>
        <dbReference type="ARBA" id="ARBA00007072"/>
    </source>
</evidence>
<dbReference type="InterPro" id="IPR012341">
    <property type="entry name" value="6hp_glycosidase-like_sf"/>
</dbReference>
<protein>
    <recommendedName>
        <fullName evidence="7">Endoglucanase</fullName>
        <ecNumber evidence="7">3.2.1.4</ecNumber>
    </recommendedName>
</protein>
<dbReference type="EMBL" id="JAUCGQ010000002">
    <property type="protein sequence ID" value="MDM7856050.1"/>
    <property type="molecule type" value="Genomic_DNA"/>
</dbReference>
<evidence type="ECO:0000256" key="3">
    <source>
        <dbReference type="ARBA" id="ARBA00023277"/>
    </source>
</evidence>
<dbReference type="RefSeq" id="WP_289456124.1">
    <property type="nucleotide sequence ID" value="NZ_JAUCGQ010000002.1"/>
</dbReference>
<evidence type="ECO:0000256" key="2">
    <source>
        <dbReference type="ARBA" id="ARBA00022801"/>
    </source>
</evidence>
<dbReference type="Pfam" id="PF00759">
    <property type="entry name" value="Glyco_hydro_9"/>
    <property type="match status" value="1"/>
</dbReference>
<dbReference type="InterPro" id="IPR033126">
    <property type="entry name" value="Glyco_hydro_9_Asp/Glu_AS"/>
</dbReference>
<dbReference type="CDD" id="cd02850">
    <property type="entry name" value="E_set_Cellulase_N"/>
    <property type="match status" value="1"/>
</dbReference>
<evidence type="ECO:0000256" key="4">
    <source>
        <dbReference type="ARBA" id="ARBA00023295"/>
    </source>
</evidence>
<keyword evidence="3 6" id="KW-0119">Carbohydrate metabolism</keyword>
<keyword evidence="2 6" id="KW-0378">Hydrolase</keyword>
<name>A0ABT7SIQ0_9CELL</name>
<dbReference type="Gene3D" id="1.50.10.10">
    <property type="match status" value="1"/>
</dbReference>
<comment type="catalytic activity">
    <reaction evidence="7">
        <text>Endohydrolysis of (1-&gt;4)-beta-D-glucosidic linkages in cellulose, lichenin and cereal beta-D-glucans.</text>
        <dbReference type="EC" id="3.2.1.4"/>
    </reaction>
</comment>
<dbReference type="PANTHER" id="PTHR22298">
    <property type="entry name" value="ENDO-1,4-BETA-GLUCANASE"/>
    <property type="match status" value="1"/>
</dbReference>
<dbReference type="PROSITE" id="PS00698">
    <property type="entry name" value="GH9_3"/>
    <property type="match status" value="1"/>
</dbReference>
<organism evidence="11 12">
    <name type="scientific">Cellulomonas alba</name>
    <dbReference type="NCBI Taxonomy" id="3053467"/>
    <lineage>
        <taxon>Bacteria</taxon>
        <taxon>Bacillati</taxon>
        <taxon>Actinomycetota</taxon>
        <taxon>Actinomycetes</taxon>
        <taxon>Micrococcales</taxon>
        <taxon>Cellulomonadaceae</taxon>
        <taxon>Cellulomonas</taxon>
    </lineage>
</organism>
<dbReference type="SUPFAM" id="SSF48208">
    <property type="entry name" value="Six-hairpin glycosidases"/>
    <property type="match status" value="1"/>
</dbReference>
<evidence type="ECO:0000313" key="12">
    <source>
        <dbReference type="Proteomes" id="UP001529338"/>
    </source>
</evidence>
<dbReference type="InterPro" id="IPR013783">
    <property type="entry name" value="Ig-like_fold"/>
</dbReference>
<dbReference type="InterPro" id="IPR014756">
    <property type="entry name" value="Ig_E-set"/>
</dbReference>
<proteinExistence type="inferred from homology"/>
<dbReference type="Proteomes" id="UP001529338">
    <property type="component" value="Unassembled WGS sequence"/>
</dbReference>
<dbReference type="Gene3D" id="2.60.40.10">
    <property type="entry name" value="Immunoglobulins"/>
    <property type="match status" value="1"/>
</dbReference>
<evidence type="ECO:0000256" key="7">
    <source>
        <dbReference type="RuleBase" id="RU361166"/>
    </source>
</evidence>
<feature type="region of interest" description="Disordered" evidence="8">
    <location>
        <begin position="502"/>
        <end position="527"/>
    </location>
</feature>
<evidence type="ECO:0000256" key="8">
    <source>
        <dbReference type="SAM" id="MobiDB-lite"/>
    </source>
</evidence>
<feature type="domain" description="Cellulase Ig-like" evidence="10">
    <location>
        <begin position="2"/>
        <end position="82"/>
    </location>
</feature>
<evidence type="ECO:0000259" key="9">
    <source>
        <dbReference type="Pfam" id="PF00759"/>
    </source>
</evidence>
<reference evidence="11 12" key="1">
    <citation type="submission" date="2023-06" db="EMBL/GenBank/DDBJ databases">
        <title>Cellulomonas sp. MW4 Whole genome sequence.</title>
        <authorList>
            <person name="Park S."/>
        </authorList>
    </citation>
    <scope>NUCLEOTIDE SEQUENCE [LARGE SCALE GENOMIC DNA]</scope>
    <source>
        <strain evidence="11 12">MW4</strain>
    </source>
</reference>
<dbReference type="GO" id="GO:0016787">
    <property type="term" value="F:hydrolase activity"/>
    <property type="evidence" value="ECO:0007669"/>
    <property type="project" value="UniProtKB-KW"/>
</dbReference>
<evidence type="ECO:0000313" key="11">
    <source>
        <dbReference type="EMBL" id="MDM7856050.1"/>
    </source>
</evidence>
<gene>
    <name evidence="11" type="ORF">QRT04_14025</name>
</gene>
<keyword evidence="7" id="KW-0136">Cellulose degradation</keyword>
<dbReference type="Pfam" id="PF02927">
    <property type="entry name" value="CelD_N"/>
    <property type="match status" value="1"/>
</dbReference>
<evidence type="ECO:0000256" key="6">
    <source>
        <dbReference type="PROSITE-ProRule" id="PRU10060"/>
    </source>
</evidence>
<dbReference type="InterPro" id="IPR008928">
    <property type="entry name" value="6-hairpin_glycosidase_sf"/>
</dbReference>
<evidence type="ECO:0000256" key="5">
    <source>
        <dbReference type="ARBA" id="ARBA00023326"/>
    </source>
</evidence>
<dbReference type="SUPFAM" id="SSF81296">
    <property type="entry name" value="E set domains"/>
    <property type="match status" value="1"/>
</dbReference>
<dbReference type="EC" id="3.2.1.4" evidence="7"/>
<sequence length="571" mass="60773">MTPRVRVNQLGYLATGPLRATLVTDATRPVPWRLERAGALVAQGGSTPRGHDPSAGLDVHVLDVPTPAPGTGYRLAADGDTSDEFAVGDDLYAGLADDALRFFHLQRSGVEIGPDVAGPAYARPAGHRGAHPNRGDTAVPCLPAGHAVTPDGVDLYEGWTDSHVLDVSGGWYDAGDQGKYVVNGGIAVAQLLAVAERLARRGRADSPFARRVRAEARWELEWLLRMQVPAGHRHAGMAHHKVVDERWTPLPTLPHLDPQPRYLHRPSTAATLNLAAAAAQGARVLATDDPDLAQRLLAAARVAYAAALETPDLLAPDTNALADAGGGPYDDTDVDDERGWAAAELLLTTGEAAYAEDLRGNPWFVGGTRDPWAVLDWQWTGALPLMQLALAPGVPALPEQDAVRAAVAQAADRWLAAQRAQPFGHPYAPPDGRYAWGSNGRLLTNLTVLAAAYDVTRDPRYRDGVAEGIDYLLGRNALGLSYVTGYGTRYAAHQHSRWYAHQLDPRLPPPPPGTVAGGPNSDVPDPVAAPLSGRAAQLCYVDDIGSYGTNELTINWNAPLVQVAAFLVDPG</sequence>
<evidence type="ECO:0000259" key="10">
    <source>
        <dbReference type="Pfam" id="PF02927"/>
    </source>
</evidence>
<keyword evidence="5 6" id="KW-0624">Polysaccharide degradation</keyword>
<feature type="active site" evidence="6">
    <location>
        <position position="542"/>
    </location>
</feature>
<comment type="similarity">
    <text evidence="1 6 7">Belongs to the glycosyl hydrolase 9 (cellulase E) family.</text>
</comment>